<name>A0A5N6W005_9EURO</name>
<evidence type="ECO:0000313" key="2">
    <source>
        <dbReference type="EMBL" id="KAE8313932.1"/>
    </source>
</evidence>
<protein>
    <recommendedName>
        <fullName evidence="4">Caspase domain-containing protein</fullName>
    </recommendedName>
</protein>
<dbReference type="Proteomes" id="UP000325433">
    <property type="component" value="Unassembled WGS sequence"/>
</dbReference>
<gene>
    <name evidence="2" type="ORF">BDV41DRAFT_576355</name>
</gene>
<organism evidence="2 3">
    <name type="scientific">Aspergillus transmontanensis</name>
    <dbReference type="NCBI Taxonomy" id="1034304"/>
    <lineage>
        <taxon>Eukaryota</taxon>
        <taxon>Fungi</taxon>
        <taxon>Dikarya</taxon>
        <taxon>Ascomycota</taxon>
        <taxon>Pezizomycotina</taxon>
        <taxon>Eurotiomycetes</taxon>
        <taxon>Eurotiomycetidae</taxon>
        <taxon>Eurotiales</taxon>
        <taxon>Aspergillaceae</taxon>
        <taxon>Aspergillus</taxon>
        <taxon>Aspergillus subgen. Circumdati</taxon>
    </lineage>
</organism>
<dbReference type="EMBL" id="ML738322">
    <property type="protein sequence ID" value="KAE8313932.1"/>
    <property type="molecule type" value="Genomic_DNA"/>
</dbReference>
<accession>A0A5N6W005</accession>
<keyword evidence="3" id="KW-1185">Reference proteome</keyword>
<feature type="signal peptide" evidence="1">
    <location>
        <begin position="1"/>
        <end position="29"/>
    </location>
</feature>
<evidence type="ECO:0000256" key="1">
    <source>
        <dbReference type="SAM" id="SignalP"/>
    </source>
</evidence>
<feature type="chain" id="PRO_5025025791" description="Caspase domain-containing protein" evidence="1">
    <location>
        <begin position="30"/>
        <end position="534"/>
    </location>
</feature>
<proteinExistence type="predicted"/>
<sequence>MPRAHHWGMGEWCPIFYLWLSVLDGMGKSQQWITGMDPAYLLDKYGREDEMTMQDIEGNGSVLKPVQTKWAAGFIHGDPFEEHKVVLDDYLLPRIRDRVTIGPKVSALRDFFLNSLEETVKDAAQCGDRVLLMIFSHGDYDTDGGLLVGVSPVKLTIYMTSCYSGHWVETVEFQGRDLKPVVLAAANRNEESFGFVWSHTQRHAGGLLSAATITDLCKEPIGLPQDASEDTSREYRTLTMEITAEMNRLCLPANVTAFYGFSPVFSDRESQKRFWRRTGYNLHDYRTNFDRRFIADSIDGTHPDILAWQTRHPGVVDEDYPEATGGYGATSRGLVASRSMRYLINQYLKAKPRLEAPEHKALWRRWRMYNKGQLNHEQKVTLRRELLACLQMNTMANQYAKILGLYKLSRIEYWTVASTAQYYDRDTFGEYSVTIAHSRILHIELPNKLMVKYHRKPSQYLAASMLLAGYNKWDVQEAIAKLWRLRKSGKIMDQVSADYLHSIRYSKSVETIRALLGVKHSNQPRRSLADVNWR</sequence>
<evidence type="ECO:0000313" key="3">
    <source>
        <dbReference type="Proteomes" id="UP000325433"/>
    </source>
</evidence>
<dbReference type="AlphaFoldDB" id="A0A5N6W005"/>
<keyword evidence="1" id="KW-0732">Signal</keyword>
<evidence type="ECO:0008006" key="4">
    <source>
        <dbReference type="Google" id="ProtNLM"/>
    </source>
</evidence>
<reference evidence="3" key="1">
    <citation type="submission" date="2019-04" db="EMBL/GenBank/DDBJ databases">
        <title>Friends and foes A comparative genomics studyof 23 Aspergillus species from section Flavi.</title>
        <authorList>
            <consortium name="DOE Joint Genome Institute"/>
            <person name="Kjaerbolling I."/>
            <person name="Vesth T."/>
            <person name="Frisvad J.C."/>
            <person name="Nybo J.L."/>
            <person name="Theobald S."/>
            <person name="Kildgaard S."/>
            <person name="Isbrandt T."/>
            <person name="Kuo A."/>
            <person name="Sato A."/>
            <person name="Lyhne E.K."/>
            <person name="Kogle M.E."/>
            <person name="Wiebenga A."/>
            <person name="Kun R.S."/>
            <person name="Lubbers R.J."/>
            <person name="Makela M.R."/>
            <person name="Barry K."/>
            <person name="Chovatia M."/>
            <person name="Clum A."/>
            <person name="Daum C."/>
            <person name="Haridas S."/>
            <person name="He G."/>
            <person name="LaButti K."/>
            <person name="Lipzen A."/>
            <person name="Mondo S."/>
            <person name="Riley R."/>
            <person name="Salamov A."/>
            <person name="Simmons B.A."/>
            <person name="Magnuson J.K."/>
            <person name="Henrissat B."/>
            <person name="Mortensen U.H."/>
            <person name="Larsen T.O."/>
            <person name="Devries R.P."/>
            <person name="Grigoriev I.V."/>
            <person name="Machida M."/>
            <person name="Baker S.E."/>
            <person name="Andersen M.R."/>
        </authorList>
    </citation>
    <scope>NUCLEOTIDE SEQUENCE [LARGE SCALE GENOMIC DNA]</scope>
    <source>
        <strain evidence="3">CBS 130015</strain>
    </source>
</reference>